<feature type="domain" description="NAD-dependent epimerase/dehydratase" evidence="1">
    <location>
        <begin position="14"/>
        <end position="239"/>
    </location>
</feature>
<name>A0A3S4S5S9_MYCAU</name>
<dbReference type="InterPro" id="IPR036291">
    <property type="entry name" value="NAD(P)-bd_dom_sf"/>
</dbReference>
<gene>
    <name evidence="2" type="ORF">NCTC10437_04015</name>
</gene>
<dbReference type="STRING" id="1791.GCA_001049355_04542"/>
<dbReference type="EMBL" id="LR134356">
    <property type="protein sequence ID" value="VEG57013.1"/>
    <property type="molecule type" value="Genomic_DNA"/>
</dbReference>
<reference evidence="2 3" key="1">
    <citation type="submission" date="2018-12" db="EMBL/GenBank/DDBJ databases">
        <authorList>
            <consortium name="Pathogen Informatics"/>
        </authorList>
    </citation>
    <scope>NUCLEOTIDE SEQUENCE [LARGE SCALE GENOMIC DNA]</scope>
    <source>
        <strain evidence="2 3">NCTC10437</strain>
    </source>
</reference>
<dbReference type="SUPFAM" id="SSF51735">
    <property type="entry name" value="NAD(P)-binding Rossmann-fold domains"/>
    <property type="match status" value="1"/>
</dbReference>
<dbReference type="InterPro" id="IPR051783">
    <property type="entry name" value="NAD(P)-dependent_oxidoreduct"/>
</dbReference>
<accession>A0A3S4S5S9</accession>
<dbReference type="Proteomes" id="UP000279306">
    <property type="component" value="Chromosome"/>
</dbReference>
<protein>
    <submittedName>
        <fullName evidence="2">NAD-dependent epimerase/dehydratase</fullName>
    </submittedName>
</protein>
<sequence length="346" mass="37376">MDEAVDFLMAGTKLVIGASGFLGSHVTKLLVADGEGDVRVLIRTTSSTRGIDGLPVDVRYGDIFDTEALRSAMAGCEVVYYCVVDARPWLRDPAPMWQTNVDGLRNVLDVALDADLRRFVFTSSIGTIGRAEGALADEETAHNWLDVGGAYIRSRVAAEDMVLRYCADKGFPGVAMCVANTYGPGDFLPTPHGGMLAAAVRGKLPFSITGYDAEVVGIEDAARAMILAGERGGVGERYIVSERFMSTREVHEIGCAAVGVTPPRVGVPIQVMAAAAHLGSAVARIRRVDTMLTPLNVRLMHIMTPLDHSKAVRELGWHPRPTPEAIEAAAHFFSDQRRRVDTERAR</sequence>
<evidence type="ECO:0000313" key="2">
    <source>
        <dbReference type="EMBL" id="VEG57013.1"/>
    </source>
</evidence>
<proteinExistence type="predicted"/>
<dbReference type="PANTHER" id="PTHR48079">
    <property type="entry name" value="PROTEIN YEEZ"/>
    <property type="match status" value="1"/>
</dbReference>
<evidence type="ECO:0000259" key="1">
    <source>
        <dbReference type="Pfam" id="PF01370"/>
    </source>
</evidence>
<evidence type="ECO:0000313" key="3">
    <source>
        <dbReference type="Proteomes" id="UP000279306"/>
    </source>
</evidence>
<organism evidence="2 3">
    <name type="scientific">Mycolicibacterium aurum</name>
    <name type="common">Mycobacterium aurum</name>
    <dbReference type="NCBI Taxonomy" id="1791"/>
    <lineage>
        <taxon>Bacteria</taxon>
        <taxon>Bacillati</taxon>
        <taxon>Actinomycetota</taxon>
        <taxon>Actinomycetes</taxon>
        <taxon>Mycobacteriales</taxon>
        <taxon>Mycobacteriaceae</taxon>
        <taxon>Mycolicibacterium</taxon>
    </lineage>
</organism>
<dbReference type="PANTHER" id="PTHR48079:SF6">
    <property type="entry name" value="NAD(P)-BINDING DOMAIN-CONTAINING PROTEIN-RELATED"/>
    <property type="match status" value="1"/>
</dbReference>
<dbReference type="Gene3D" id="3.40.50.720">
    <property type="entry name" value="NAD(P)-binding Rossmann-like Domain"/>
    <property type="match status" value="1"/>
</dbReference>
<dbReference type="InterPro" id="IPR001509">
    <property type="entry name" value="Epimerase_deHydtase"/>
</dbReference>
<dbReference type="KEGG" id="mauu:NCTC10437_04015"/>
<dbReference type="AlphaFoldDB" id="A0A3S4S5S9"/>
<keyword evidence="3" id="KW-1185">Reference proteome</keyword>
<dbReference type="GO" id="GO:0004029">
    <property type="term" value="F:aldehyde dehydrogenase (NAD+) activity"/>
    <property type="evidence" value="ECO:0007669"/>
    <property type="project" value="TreeGrafter"/>
</dbReference>
<dbReference type="Pfam" id="PF01370">
    <property type="entry name" value="Epimerase"/>
    <property type="match status" value="1"/>
</dbReference>
<dbReference type="GO" id="GO:0005737">
    <property type="term" value="C:cytoplasm"/>
    <property type="evidence" value="ECO:0007669"/>
    <property type="project" value="TreeGrafter"/>
</dbReference>